<feature type="transmembrane region" description="Helical" evidence="7">
    <location>
        <begin position="407"/>
        <end position="424"/>
    </location>
</feature>
<dbReference type="RefSeq" id="WP_075124293.1">
    <property type="nucleotide sequence ID" value="NZ_MSIE01000005.1"/>
</dbReference>
<dbReference type="CDD" id="cd17321">
    <property type="entry name" value="MFS_MMR_MDR_like"/>
    <property type="match status" value="1"/>
</dbReference>
<dbReference type="EMBL" id="MSIE01000005">
    <property type="protein sequence ID" value="OLF18809.1"/>
    <property type="molecule type" value="Genomic_DNA"/>
</dbReference>
<gene>
    <name evidence="9" type="ORF">BU204_04755</name>
</gene>
<evidence type="ECO:0000313" key="9">
    <source>
        <dbReference type="EMBL" id="OLF18809.1"/>
    </source>
</evidence>
<keyword evidence="2" id="KW-0813">Transport</keyword>
<dbReference type="PANTHER" id="PTHR42718:SF46">
    <property type="entry name" value="BLR6921 PROTEIN"/>
    <property type="match status" value="1"/>
</dbReference>
<evidence type="ECO:0000259" key="8">
    <source>
        <dbReference type="PROSITE" id="PS50850"/>
    </source>
</evidence>
<feature type="transmembrane region" description="Helical" evidence="7">
    <location>
        <begin position="51"/>
        <end position="71"/>
    </location>
</feature>
<feature type="transmembrane region" description="Helical" evidence="7">
    <location>
        <begin position="234"/>
        <end position="252"/>
    </location>
</feature>
<evidence type="ECO:0000256" key="4">
    <source>
        <dbReference type="ARBA" id="ARBA00022692"/>
    </source>
</evidence>
<dbReference type="STRING" id="1912961.BU204_04755"/>
<sequence length="465" mass="48318">MIQQTSVRPALGRPGLVLAVIVTAQLMLMLDVTVMNVALPRIRTDLGFTPAGLSWVMNAYTLVFGGLLLLGGRAGDLFGRRRVFLAGVAVFTAASLLGALADSAELLVLARVLQGLGAAAAGPNTLALVTTTFTEPSARLRALAVFSGVASAGFAIGLIVGGLLTEWFSWRAVLLINIPFGLAVLALAPRLIPEPARHPARLDLPGALTATAGTSALVYGFIQAAERGWDGPTVLWLVAGGLLLTAFLVLEARTRQPLMPLRLFTDRARAAGYLNFFFGPMAMMSTFFFLTQFLQEVTGLGALGTGFAFLPMAVALFTFSRLVPRWLPVYGPRPLAVAGTALMVIGLGWLTQLTPDSGYFGSLLVPMLLLGIGGGLAFSPLNVVIMSTVPPADAGAAGGVLQTMQQVGAAVGLAVLVTVAGSAARSATGLEALVDGMTTAFTVATLFALLTVAVALTFPQRRAGR</sequence>
<feature type="transmembrane region" description="Helical" evidence="7">
    <location>
        <begin position="107"/>
        <end position="130"/>
    </location>
</feature>
<keyword evidence="4 7" id="KW-0812">Transmembrane</keyword>
<dbReference type="AlphaFoldDB" id="A0A1Q8CWU2"/>
<evidence type="ECO:0000256" key="2">
    <source>
        <dbReference type="ARBA" id="ARBA00022448"/>
    </source>
</evidence>
<feature type="transmembrane region" description="Helical" evidence="7">
    <location>
        <begin position="83"/>
        <end position="101"/>
    </location>
</feature>
<keyword evidence="10" id="KW-1185">Reference proteome</keyword>
<dbReference type="GO" id="GO:0022857">
    <property type="term" value="F:transmembrane transporter activity"/>
    <property type="evidence" value="ECO:0007669"/>
    <property type="project" value="InterPro"/>
</dbReference>
<feature type="transmembrane region" description="Helical" evidence="7">
    <location>
        <begin position="363"/>
        <end position="386"/>
    </location>
</feature>
<feature type="transmembrane region" description="Helical" evidence="7">
    <location>
        <begin position="142"/>
        <end position="164"/>
    </location>
</feature>
<evidence type="ECO:0000313" key="10">
    <source>
        <dbReference type="Proteomes" id="UP000185596"/>
    </source>
</evidence>
<dbReference type="SUPFAM" id="SSF103473">
    <property type="entry name" value="MFS general substrate transporter"/>
    <property type="match status" value="1"/>
</dbReference>
<feature type="transmembrane region" description="Helical" evidence="7">
    <location>
        <begin position="335"/>
        <end position="351"/>
    </location>
</feature>
<keyword evidence="3" id="KW-1003">Cell membrane</keyword>
<dbReference type="Gene3D" id="1.20.1250.20">
    <property type="entry name" value="MFS general substrate transporter like domains"/>
    <property type="match status" value="1"/>
</dbReference>
<dbReference type="Gene3D" id="1.20.1720.10">
    <property type="entry name" value="Multidrug resistance protein D"/>
    <property type="match status" value="1"/>
</dbReference>
<feature type="transmembrane region" description="Helical" evidence="7">
    <location>
        <begin position="273"/>
        <end position="294"/>
    </location>
</feature>
<evidence type="ECO:0000256" key="6">
    <source>
        <dbReference type="ARBA" id="ARBA00023136"/>
    </source>
</evidence>
<proteinExistence type="predicted"/>
<feature type="transmembrane region" description="Helical" evidence="7">
    <location>
        <begin position="436"/>
        <end position="458"/>
    </location>
</feature>
<accession>A0A1Q8CWU2</accession>
<feature type="transmembrane region" description="Helical" evidence="7">
    <location>
        <begin position="300"/>
        <end position="323"/>
    </location>
</feature>
<dbReference type="Proteomes" id="UP000185596">
    <property type="component" value="Unassembled WGS sequence"/>
</dbReference>
<organism evidence="9 10">
    <name type="scientific">Actinophytocola xanthii</name>
    <dbReference type="NCBI Taxonomy" id="1912961"/>
    <lineage>
        <taxon>Bacteria</taxon>
        <taxon>Bacillati</taxon>
        <taxon>Actinomycetota</taxon>
        <taxon>Actinomycetes</taxon>
        <taxon>Pseudonocardiales</taxon>
        <taxon>Pseudonocardiaceae</taxon>
    </lineage>
</organism>
<feature type="domain" description="Major facilitator superfamily (MFS) profile" evidence="8">
    <location>
        <begin position="17"/>
        <end position="463"/>
    </location>
</feature>
<dbReference type="Pfam" id="PF07690">
    <property type="entry name" value="MFS_1"/>
    <property type="match status" value="1"/>
</dbReference>
<evidence type="ECO:0000256" key="5">
    <source>
        <dbReference type="ARBA" id="ARBA00022989"/>
    </source>
</evidence>
<dbReference type="GO" id="GO:0005886">
    <property type="term" value="C:plasma membrane"/>
    <property type="evidence" value="ECO:0007669"/>
    <property type="project" value="UniProtKB-SubCell"/>
</dbReference>
<dbReference type="PROSITE" id="PS50850">
    <property type="entry name" value="MFS"/>
    <property type="match status" value="1"/>
</dbReference>
<keyword evidence="6 7" id="KW-0472">Membrane</keyword>
<evidence type="ECO:0000256" key="3">
    <source>
        <dbReference type="ARBA" id="ARBA00022475"/>
    </source>
</evidence>
<dbReference type="InterPro" id="IPR020846">
    <property type="entry name" value="MFS_dom"/>
</dbReference>
<dbReference type="PANTHER" id="PTHR42718">
    <property type="entry name" value="MAJOR FACILITATOR SUPERFAMILY MULTIDRUG TRANSPORTER MFSC"/>
    <property type="match status" value="1"/>
</dbReference>
<evidence type="ECO:0000256" key="7">
    <source>
        <dbReference type="SAM" id="Phobius"/>
    </source>
</evidence>
<dbReference type="InterPro" id="IPR011701">
    <property type="entry name" value="MFS"/>
</dbReference>
<name>A0A1Q8CWU2_9PSEU</name>
<reference evidence="9 10" key="1">
    <citation type="submission" date="2016-12" db="EMBL/GenBank/DDBJ databases">
        <title>The draft genome sequence of Actinophytocola sp. 11-183.</title>
        <authorList>
            <person name="Wang W."/>
            <person name="Yuan L."/>
        </authorList>
    </citation>
    <scope>NUCLEOTIDE SEQUENCE [LARGE SCALE GENOMIC DNA]</scope>
    <source>
        <strain evidence="9 10">11-183</strain>
    </source>
</reference>
<comment type="caution">
    <text evidence="9">The sequence shown here is derived from an EMBL/GenBank/DDBJ whole genome shotgun (WGS) entry which is preliminary data.</text>
</comment>
<feature type="transmembrane region" description="Helical" evidence="7">
    <location>
        <begin position="204"/>
        <end position="222"/>
    </location>
</feature>
<protein>
    <submittedName>
        <fullName evidence="9">MFS transporter</fullName>
    </submittedName>
</protein>
<feature type="transmembrane region" description="Helical" evidence="7">
    <location>
        <begin position="16"/>
        <end position="39"/>
    </location>
</feature>
<comment type="subcellular location">
    <subcellularLocation>
        <location evidence="1">Cell membrane</location>
        <topology evidence="1">Multi-pass membrane protein</topology>
    </subcellularLocation>
</comment>
<dbReference type="InterPro" id="IPR036259">
    <property type="entry name" value="MFS_trans_sf"/>
</dbReference>
<evidence type="ECO:0000256" key="1">
    <source>
        <dbReference type="ARBA" id="ARBA00004651"/>
    </source>
</evidence>
<keyword evidence="5 7" id="KW-1133">Transmembrane helix</keyword>
<feature type="transmembrane region" description="Helical" evidence="7">
    <location>
        <begin position="170"/>
        <end position="192"/>
    </location>
</feature>